<evidence type="ECO:0000256" key="1">
    <source>
        <dbReference type="ARBA" id="ARBA00006432"/>
    </source>
</evidence>
<comment type="similarity">
    <text evidence="1">Belongs to the ATP-dependent AMP-binding enzyme family.</text>
</comment>
<dbReference type="PANTHER" id="PTHR43201:SF5">
    <property type="entry name" value="MEDIUM-CHAIN ACYL-COA LIGASE ACSF2, MITOCHONDRIAL"/>
    <property type="match status" value="1"/>
</dbReference>
<evidence type="ECO:0000313" key="6">
    <source>
        <dbReference type="EMBL" id="MFC0680730.1"/>
    </source>
</evidence>
<name>A0ABV6RUS7_9GAMM</name>
<dbReference type="Pfam" id="PF00501">
    <property type="entry name" value="AMP-binding"/>
    <property type="match status" value="1"/>
</dbReference>
<evidence type="ECO:0000313" key="7">
    <source>
        <dbReference type="Proteomes" id="UP001589896"/>
    </source>
</evidence>
<dbReference type="InterPro" id="IPR000873">
    <property type="entry name" value="AMP-dep_synth/lig_dom"/>
</dbReference>
<dbReference type="InterPro" id="IPR000639">
    <property type="entry name" value="Epox_hydrolase-like"/>
</dbReference>
<feature type="compositionally biased region" description="Basic and acidic residues" evidence="3">
    <location>
        <begin position="336"/>
        <end position="345"/>
    </location>
</feature>
<comment type="caution">
    <text evidence="6">The sequence shown here is derived from an EMBL/GenBank/DDBJ whole genome shotgun (WGS) entry which is preliminary data.</text>
</comment>
<evidence type="ECO:0000256" key="3">
    <source>
        <dbReference type="SAM" id="MobiDB-lite"/>
    </source>
</evidence>
<feature type="region of interest" description="Disordered" evidence="3">
    <location>
        <begin position="329"/>
        <end position="350"/>
    </location>
</feature>
<dbReference type="SUPFAM" id="SSF53474">
    <property type="entry name" value="alpha/beta-Hydrolases"/>
    <property type="match status" value="1"/>
</dbReference>
<protein>
    <submittedName>
        <fullName evidence="6">Alpha/beta fold hydrolase</fullName>
    </submittedName>
</protein>
<dbReference type="Gene3D" id="3.40.50.12780">
    <property type="entry name" value="N-terminal domain of ligase-like"/>
    <property type="match status" value="1"/>
</dbReference>
<feature type="domain" description="AMP-dependent synthetase/ligase" evidence="4">
    <location>
        <begin position="373"/>
        <end position="746"/>
    </location>
</feature>
<dbReference type="Gene3D" id="3.40.50.1820">
    <property type="entry name" value="alpha/beta hydrolase"/>
    <property type="match status" value="1"/>
</dbReference>
<dbReference type="GO" id="GO:0016787">
    <property type="term" value="F:hydrolase activity"/>
    <property type="evidence" value="ECO:0007669"/>
    <property type="project" value="UniProtKB-KW"/>
</dbReference>
<dbReference type="SUPFAM" id="SSF56801">
    <property type="entry name" value="Acetyl-CoA synthetase-like"/>
    <property type="match status" value="1"/>
</dbReference>
<organism evidence="6 7">
    <name type="scientific">Lysobacter korlensis</name>
    <dbReference type="NCBI Taxonomy" id="553636"/>
    <lineage>
        <taxon>Bacteria</taxon>
        <taxon>Pseudomonadati</taxon>
        <taxon>Pseudomonadota</taxon>
        <taxon>Gammaproteobacteria</taxon>
        <taxon>Lysobacterales</taxon>
        <taxon>Lysobacteraceae</taxon>
        <taxon>Lysobacter</taxon>
    </lineage>
</organism>
<evidence type="ECO:0000256" key="2">
    <source>
        <dbReference type="ARBA" id="ARBA00022598"/>
    </source>
</evidence>
<dbReference type="InterPro" id="IPR029058">
    <property type="entry name" value="AB_hydrolase_fold"/>
</dbReference>
<gene>
    <name evidence="6" type="ORF">ACFFGH_23100</name>
</gene>
<evidence type="ECO:0000259" key="5">
    <source>
        <dbReference type="Pfam" id="PF00561"/>
    </source>
</evidence>
<dbReference type="InterPro" id="IPR020845">
    <property type="entry name" value="AMP-binding_CS"/>
</dbReference>
<feature type="region of interest" description="Disordered" evidence="3">
    <location>
        <begin position="1"/>
        <end position="22"/>
    </location>
</feature>
<feature type="domain" description="AB hydrolase-1" evidence="5">
    <location>
        <begin position="65"/>
        <end position="308"/>
    </location>
</feature>
<dbReference type="EMBL" id="JBHLTG010000006">
    <property type="protein sequence ID" value="MFC0680730.1"/>
    <property type="molecule type" value="Genomic_DNA"/>
</dbReference>
<dbReference type="InterPro" id="IPR042099">
    <property type="entry name" value="ANL_N_sf"/>
</dbReference>
<dbReference type="PRINTS" id="PR00412">
    <property type="entry name" value="EPOXHYDRLASE"/>
</dbReference>
<keyword evidence="7" id="KW-1185">Reference proteome</keyword>
<dbReference type="Proteomes" id="UP001589896">
    <property type="component" value="Unassembled WGS sequence"/>
</dbReference>
<accession>A0ABV6RUS7</accession>
<evidence type="ECO:0000259" key="4">
    <source>
        <dbReference type="Pfam" id="PF00501"/>
    </source>
</evidence>
<dbReference type="InterPro" id="IPR000073">
    <property type="entry name" value="AB_hydrolase_1"/>
</dbReference>
<keyword evidence="6" id="KW-0378">Hydrolase</keyword>
<keyword evidence="2" id="KW-0436">Ligase</keyword>
<sequence>MKRRLPSAATATSAARIPPPGLPGLNPRWSRIVRVQEGGGRPTVDWHVLDNAAELTEADITPVGTVLCVHGNPTWSYMWRSVLEHATAQALAGGPAWRVIAVDHLEMGFSERTGARRTLPDRVEVLGRLTNALWLTGPVVTFGHDWGGVISLGWALDHPDQLAGVMLFNTAVHQPADTRIPSPLRVALAPGVLGTATVTTPAFLETTLALAHPPLPPDVKEAYRAPYRTRADRGGIGQFVADIPVYATDETAPELYRINQGIRSLDVPALMLWGPRDPVFGDRYLNDLISRMPHADVHRFEGAGHLLAEDVDIATPALSWLDEKVRRRTRPGSAESRAEDVRMEPAVEGSADGTPYRPLWSAIDRHSEHYAPALVELAPPAGQGPRVVSWRLLSRRVRELAAGLAWAGVKKGDRVSLLIPPGADLTAVLYACLRIGAVVVVADAGLGLQGLTRAVRGAWPDHVIGALPGLTAAKTLGWPGRRISTLRLSPPVRRALGVSHTLTELAGRGVGAKLPPEPSPEDPAAVLFTSGSTGPAKGVVYSHARLAALRDALAAQYDIRTGTGLVAGFAPFALLGPALGATSATPDMDVTKPATLTARATAEAISAVHGEVLFLSPAALENVVATAKDLDRESRETFRQVRTFLSAGAPVPEPLLAEAAMLFPNAEPHTPYGMTEGLLLTDISLDGIRAAIEDADPLGGVCVGTPTASTRIRIAPLDSDGRPTGELTDEPGVTGEIVVSAPHVKDAYDRLWLTDRASRRDSGPEERWHRTNDVGHLDDGGRLWVEGRLQHVLVTADGVRTPVGPEQRIERVPNVVRAAVVGVGPIGAQQAVAVLETVPAGAAPRLAEADLTAAVREASPLPLAAVLVVPKLPTDIRHNSKIDRSRLADWATRVLAGGRMTSP</sequence>
<dbReference type="RefSeq" id="WP_386672739.1">
    <property type="nucleotide sequence ID" value="NZ_JBHLTG010000006.1"/>
</dbReference>
<dbReference type="Pfam" id="PF00561">
    <property type="entry name" value="Abhydrolase_1"/>
    <property type="match status" value="1"/>
</dbReference>
<dbReference type="PANTHER" id="PTHR43201">
    <property type="entry name" value="ACYL-COA SYNTHETASE"/>
    <property type="match status" value="1"/>
</dbReference>
<reference evidence="6 7" key="1">
    <citation type="submission" date="2024-09" db="EMBL/GenBank/DDBJ databases">
        <authorList>
            <person name="Sun Q."/>
            <person name="Mori K."/>
        </authorList>
    </citation>
    <scope>NUCLEOTIDE SEQUENCE [LARGE SCALE GENOMIC DNA]</scope>
    <source>
        <strain evidence="6 7">KCTC 23076</strain>
    </source>
</reference>
<proteinExistence type="inferred from homology"/>
<dbReference type="PROSITE" id="PS00455">
    <property type="entry name" value="AMP_BINDING"/>
    <property type="match status" value="1"/>
</dbReference>